<dbReference type="PROSITE" id="PS51257">
    <property type="entry name" value="PROKAR_LIPOPROTEIN"/>
    <property type="match status" value="1"/>
</dbReference>
<proteinExistence type="predicted"/>
<sequence length="157" mass="15766">MRTLLFLAPTLVLLLAGCNGGGTSSTPAPTTPCVAPVTVQVLYPQPGASAIPSTLTAIYVATSGAFPSDSNNAWDTVIVGPPAYGTQFTGQFTATTASALPAGSATPTITNPQYYSTALTNTLATGSGFSLYINNLNDANCYAVGTGASALSSFSTQ</sequence>
<dbReference type="EMBL" id="CABL01000006">
    <property type="protein sequence ID" value="CBH75237.1"/>
    <property type="molecule type" value="Genomic_DNA"/>
</dbReference>
<evidence type="ECO:0008006" key="2">
    <source>
        <dbReference type="Google" id="ProtNLM"/>
    </source>
</evidence>
<comment type="caution">
    <text evidence="1">The sequence shown here is derived from an EMBL/GenBank/DDBJ whole genome shotgun (WGS) entry which is preliminary data.</text>
</comment>
<dbReference type="AlphaFoldDB" id="E6PFK1"/>
<reference evidence="1" key="1">
    <citation type="submission" date="2009-10" db="EMBL/GenBank/DDBJ databases">
        <title>Diversity of trophic interactions inside an arsenic-rich microbial ecosystem.</title>
        <authorList>
            <person name="Bertin P.N."/>
            <person name="Heinrich-Salmeron A."/>
            <person name="Pelletier E."/>
            <person name="Goulhen-Chollet F."/>
            <person name="Arsene-Ploetze F."/>
            <person name="Gallien S."/>
            <person name="Calteau A."/>
            <person name="Vallenet D."/>
            <person name="Casiot C."/>
            <person name="Chane-Woon-Ming B."/>
            <person name="Giloteaux L."/>
            <person name="Barakat M."/>
            <person name="Bonnefoy V."/>
            <person name="Bruneel O."/>
            <person name="Chandler M."/>
            <person name="Cleiss J."/>
            <person name="Duran R."/>
            <person name="Elbaz-Poulichet F."/>
            <person name="Fonknechten N."/>
            <person name="Lauga B."/>
            <person name="Mornico D."/>
            <person name="Ortet P."/>
            <person name="Schaeffer C."/>
            <person name="Siguier P."/>
            <person name="Alexander Thil Smith A."/>
            <person name="Van Dorsselaer A."/>
            <person name="Weissenbach J."/>
            <person name="Medigue C."/>
            <person name="Le Paslier D."/>
        </authorList>
    </citation>
    <scope>NUCLEOTIDE SEQUENCE</scope>
</reference>
<evidence type="ECO:0000313" key="1">
    <source>
        <dbReference type="EMBL" id="CBH75237.1"/>
    </source>
</evidence>
<protein>
    <recommendedName>
        <fullName evidence="2">Lipoprotein</fullName>
    </recommendedName>
</protein>
<gene>
    <name evidence="1" type="ORF">CARN1_1562</name>
</gene>
<organism evidence="1">
    <name type="scientific">mine drainage metagenome</name>
    <dbReference type="NCBI Taxonomy" id="410659"/>
    <lineage>
        <taxon>unclassified sequences</taxon>
        <taxon>metagenomes</taxon>
        <taxon>ecological metagenomes</taxon>
    </lineage>
</organism>
<accession>E6PFK1</accession>
<name>E6PFK1_9ZZZZ</name>